<organism evidence="8 9">
    <name type="scientific">Nicrophorus vespilloides</name>
    <name type="common">Boreal carrion beetle</name>
    <dbReference type="NCBI Taxonomy" id="110193"/>
    <lineage>
        <taxon>Eukaryota</taxon>
        <taxon>Metazoa</taxon>
        <taxon>Ecdysozoa</taxon>
        <taxon>Arthropoda</taxon>
        <taxon>Hexapoda</taxon>
        <taxon>Insecta</taxon>
        <taxon>Pterygota</taxon>
        <taxon>Neoptera</taxon>
        <taxon>Endopterygota</taxon>
        <taxon>Coleoptera</taxon>
        <taxon>Polyphaga</taxon>
        <taxon>Staphyliniformia</taxon>
        <taxon>Silphidae</taxon>
        <taxon>Nicrophorinae</taxon>
        <taxon>Nicrophorus</taxon>
    </lineage>
</organism>
<feature type="chain" id="PRO_5047157820" evidence="6">
    <location>
        <begin position="23"/>
        <end position="551"/>
    </location>
</feature>
<keyword evidence="8" id="KW-1185">Reference proteome</keyword>
<comment type="similarity">
    <text evidence="2">Belongs to the sulfatase family.</text>
</comment>
<accession>A0ABM1MJC8</accession>
<protein>
    <submittedName>
        <fullName evidence="9">Arylsulfatase B-like</fullName>
    </submittedName>
</protein>
<dbReference type="InterPro" id="IPR000917">
    <property type="entry name" value="Sulfatase_N"/>
</dbReference>
<evidence type="ECO:0000256" key="3">
    <source>
        <dbReference type="ARBA" id="ARBA00022723"/>
    </source>
</evidence>
<dbReference type="SUPFAM" id="SSF53649">
    <property type="entry name" value="Alkaline phosphatase-like"/>
    <property type="match status" value="1"/>
</dbReference>
<reference evidence="9" key="1">
    <citation type="submission" date="2025-08" db="UniProtKB">
        <authorList>
            <consortium name="RefSeq"/>
        </authorList>
    </citation>
    <scope>IDENTIFICATION</scope>
    <source>
        <tissue evidence="9">Whole Larva</tissue>
    </source>
</reference>
<evidence type="ECO:0000256" key="6">
    <source>
        <dbReference type="SAM" id="SignalP"/>
    </source>
</evidence>
<dbReference type="Gene3D" id="3.40.720.10">
    <property type="entry name" value="Alkaline Phosphatase, subunit A"/>
    <property type="match status" value="1"/>
</dbReference>
<keyword evidence="3" id="KW-0479">Metal-binding</keyword>
<evidence type="ECO:0000256" key="2">
    <source>
        <dbReference type="ARBA" id="ARBA00008779"/>
    </source>
</evidence>
<feature type="domain" description="Sulfatase N-terminal" evidence="7">
    <location>
        <begin position="26"/>
        <end position="353"/>
    </location>
</feature>
<keyword evidence="6" id="KW-0732">Signal</keyword>
<dbReference type="PANTHER" id="PTHR10342">
    <property type="entry name" value="ARYLSULFATASE"/>
    <property type="match status" value="1"/>
</dbReference>
<evidence type="ECO:0000313" key="9">
    <source>
        <dbReference type="RefSeq" id="XP_017774678.1"/>
    </source>
</evidence>
<evidence type="ECO:0000256" key="4">
    <source>
        <dbReference type="ARBA" id="ARBA00022837"/>
    </source>
</evidence>
<evidence type="ECO:0000256" key="1">
    <source>
        <dbReference type="ARBA" id="ARBA00001913"/>
    </source>
</evidence>
<keyword evidence="5" id="KW-0325">Glycoprotein</keyword>
<sequence length="551" mass="62350">MYLIKVSQFCLVLVGVASWCNAEKKPNIVMIVADDVGWNDVGFHGSNQINTPNIDALGLNGIYFDRYYAQQSCTPSRSALLTGRYPIRLGYQGLPINPGENRSISHDFWTLPKALKGLGYMNHLVGKWHLGSASKNFTPQAYGYDSHYGYLDGFVSYFDHDIQSDGHLGKDMYSDHQPLTNTTGEYFTDMVTRRSIEVIKNHPQEKPLHLVISHLAAHTGKSTGDMDGVLEVASDEYNDKKYGYIPDKIRRMYAEIVERMDTSIGDVVEALDRKGILDNTIIVFFSDNGAPTNGFFKNRGSNFPFRGIKLSLFEGGVRVPAVVYSSKFKNKGRIYKNLFHITDWAPTLYSAAGGDASKLGLDGANQWTNLVYDSKLVKRDEILLNIDEVEGYSGLIKGRYKLINSTFGDGDETFNNYTGEVSVNRPYNVRKVLMSKTNRALGNCKTLNQEKLLLALRKKMTMPNCRPNVDTLKCPGECLFDLKEDPCESKDISKKLPRVTENLRNRLQIFNDERKPQLNRPVDPNSNPQHCNGFWYPWMDEDGCWFDSHQI</sequence>
<feature type="signal peptide" evidence="6">
    <location>
        <begin position="1"/>
        <end position="22"/>
    </location>
</feature>
<gene>
    <name evidence="9" type="primary">LOC108561318</name>
</gene>
<dbReference type="InterPro" id="IPR017850">
    <property type="entry name" value="Alkaline_phosphatase_core_sf"/>
</dbReference>
<keyword evidence="4" id="KW-0106">Calcium</keyword>
<dbReference type="Pfam" id="PF00884">
    <property type="entry name" value="Sulfatase"/>
    <property type="match status" value="1"/>
</dbReference>
<dbReference type="GeneID" id="108561318"/>
<proteinExistence type="inferred from homology"/>
<dbReference type="PANTHER" id="PTHR10342:SF273">
    <property type="entry name" value="RE14504P"/>
    <property type="match status" value="1"/>
</dbReference>
<dbReference type="CDD" id="cd16029">
    <property type="entry name" value="4-S"/>
    <property type="match status" value="1"/>
</dbReference>
<evidence type="ECO:0000259" key="7">
    <source>
        <dbReference type="Pfam" id="PF00884"/>
    </source>
</evidence>
<dbReference type="RefSeq" id="XP_017774678.1">
    <property type="nucleotide sequence ID" value="XM_017919189.1"/>
</dbReference>
<dbReference type="InterPro" id="IPR047115">
    <property type="entry name" value="ARSB"/>
</dbReference>
<dbReference type="Gene3D" id="3.30.1120.10">
    <property type="match status" value="1"/>
</dbReference>
<name>A0ABM1MJC8_NICVS</name>
<comment type="cofactor">
    <cofactor evidence="1">
        <name>Ca(2+)</name>
        <dbReference type="ChEBI" id="CHEBI:29108"/>
    </cofactor>
</comment>
<evidence type="ECO:0000256" key="5">
    <source>
        <dbReference type="ARBA" id="ARBA00023180"/>
    </source>
</evidence>
<dbReference type="Proteomes" id="UP000695000">
    <property type="component" value="Unplaced"/>
</dbReference>
<evidence type="ECO:0000313" key="8">
    <source>
        <dbReference type="Proteomes" id="UP000695000"/>
    </source>
</evidence>